<protein>
    <submittedName>
        <fullName evidence="1">Uncharacterized protein</fullName>
    </submittedName>
</protein>
<sequence length="174" mass="19730">MAHEPSTACESMTAASVDAASDLSIRLDRAGECRLERQGTQLHQRRATELGDIMQRAGRLNAQRLTNQDYTPASVRRIECLERVSEQLGDLADARQLQRADAGPLPRPHEAFLHMIAARLRRIDGRAGLLPDQRAEHPRDYMRRTLLRSIDRLHRLGPPAMATRQRFCREPLHG</sequence>
<reference evidence="1" key="1">
    <citation type="submission" date="2022-07" db="EMBL/GenBank/DDBJ databases">
        <title>Phylogenomic reconstructions and comparative analyses of Kickxellomycotina fungi.</title>
        <authorList>
            <person name="Reynolds N.K."/>
            <person name="Stajich J.E."/>
            <person name="Barry K."/>
            <person name="Grigoriev I.V."/>
            <person name="Crous P."/>
            <person name="Smith M.E."/>
        </authorList>
    </citation>
    <scope>NUCLEOTIDE SEQUENCE</scope>
    <source>
        <strain evidence="1">BCRC 34381</strain>
    </source>
</reference>
<organism evidence="1 2">
    <name type="scientific">Coemansia biformis</name>
    <dbReference type="NCBI Taxonomy" id="1286918"/>
    <lineage>
        <taxon>Eukaryota</taxon>
        <taxon>Fungi</taxon>
        <taxon>Fungi incertae sedis</taxon>
        <taxon>Zoopagomycota</taxon>
        <taxon>Kickxellomycotina</taxon>
        <taxon>Kickxellomycetes</taxon>
        <taxon>Kickxellales</taxon>
        <taxon>Kickxellaceae</taxon>
        <taxon>Coemansia</taxon>
    </lineage>
</organism>
<dbReference type="OrthoDB" id="5580935at2759"/>
<evidence type="ECO:0000313" key="2">
    <source>
        <dbReference type="Proteomes" id="UP001143981"/>
    </source>
</evidence>
<gene>
    <name evidence="1" type="ORF">LPJ61_003039</name>
</gene>
<evidence type="ECO:0000313" key="1">
    <source>
        <dbReference type="EMBL" id="KAJ1730379.1"/>
    </source>
</evidence>
<name>A0A9W8CYL2_9FUNG</name>
<proteinExistence type="predicted"/>
<dbReference type="AlphaFoldDB" id="A0A9W8CYL2"/>
<comment type="caution">
    <text evidence="1">The sequence shown here is derived from an EMBL/GenBank/DDBJ whole genome shotgun (WGS) entry which is preliminary data.</text>
</comment>
<dbReference type="Proteomes" id="UP001143981">
    <property type="component" value="Unassembled WGS sequence"/>
</dbReference>
<keyword evidence="2" id="KW-1185">Reference proteome</keyword>
<accession>A0A9W8CYL2</accession>
<dbReference type="EMBL" id="JANBOI010000462">
    <property type="protein sequence ID" value="KAJ1730379.1"/>
    <property type="molecule type" value="Genomic_DNA"/>
</dbReference>